<dbReference type="Pfam" id="PF16131">
    <property type="entry name" value="Torus"/>
    <property type="match status" value="1"/>
</dbReference>
<evidence type="ECO:0000256" key="13">
    <source>
        <dbReference type="SAM" id="MobiDB-lite"/>
    </source>
</evidence>
<evidence type="ECO:0000256" key="8">
    <source>
        <dbReference type="ARBA" id="ARBA00022884"/>
    </source>
</evidence>
<sequence length="413" mass="44538">MSTSMRAGQQLPSVMGWESSEFPILCQTCLGDNPYLRMTKEQYGNECKICSRPFTIFRWQPGRNMRFKKTEICQTCAKLKNVCQTCILDLEYALPVQVRDQLSGVANDLPRSDVNRQYHVHNMANAIANSENPALASPYTGTLPLAHGSLSAEAVVIPGATGEGGSSSSGNSGGDNALAVLSASDVSKVGPDALSRLARREPYYKRNAAHICTFFVKGECKRGETCPYRHELPTDPSSALAKQNIVDRYYGTNDPVAAKMLGQLVKMPKITPPADKSITTLYVGNLDDSISEDDLRDYFYQFGEIRSITISRKAACAFVAFTTRLFAEAAAERSYNKAIIHDRKLKIMWGKSAANQSSFGGGSSSPANGAAAAGTVSLPPPPPTASGASGSLRYSSQDPQRMGSNKGGFVDQS</sequence>
<gene>
    <name evidence="16" type="ORF">CAOG_001664</name>
</gene>
<evidence type="ECO:0000256" key="1">
    <source>
        <dbReference type="ARBA" id="ARBA00004123"/>
    </source>
</evidence>
<keyword evidence="7 12" id="KW-0862">Zinc</keyword>
<feature type="domain" description="C3H1-type" evidence="15">
    <location>
        <begin position="211"/>
        <end position="233"/>
    </location>
</feature>
<keyword evidence="10" id="KW-0539">Nucleus</keyword>
<dbReference type="GO" id="GO:0017070">
    <property type="term" value="F:U6 snRNA binding"/>
    <property type="evidence" value="ECO:0007669"/>
    <property type="project" value="TreeGrafter"/>
</dbReference>
<dbReference type="Gene3D" id="3.30.70.330">
    <property type="match status" value="1"/>
</dbReference>
<dbReference type="InterPro" id="IPR036855">
    <property type="entry name" value="Znf_CCCH_sf"/>
</dbReference>
<dbReference type="SUPFAM" id="SSF90229">
    <property type="entry name" value="CCCH zinc finger"/>
    <property type="match status" value="1"/>
</dbReference>
<evidence type="ECO:0000256" key="6">
    <source>
        <dbReference type="ARBA" id="ARBA00022771"/>
    </source>
</evidence>
<dbReference type="SMART" id="SM00356">
    <property type="entry name" value="ZnF_C3H1"/>
    <property type="match status" value="1"/>
</dbReference>
<dbReference type="Gene3D" id="4.10.1000.10">
    <property type="entry name" value="Zinc finger, CCCH-type"/>
    <property type="match status" value="1"/>
</dbReference>
<keyword evidence="8 11" id="KW-0694">RNA-binding</keyword>
<dbReference type="InterPro" id="IPR000504">
    <property type="entry name" value="RRM_dom"/>
</dbReference>
<dbReference type="AlphaFoldDB" id="A0A0D2X179"/>
<dbReference type="CDD" id="cd12224">
    <property type="entry name" value="RRM_RBM22"/>
    <property type="match status" value="1"/>
</dbReference>
<feature type="compositionally biased region" description="Polar residues" evidence="13">
    <location>
        <begin position="393"/>
        <end position="403"/>
    </location>
</feature>
<evidence type="ECO:0000256" key="4">
    <source>
        <dbReference type="ARBA" id="ARBA00022723"/>
    </source>
</evidence>
<dbReference type="PANTHER" id="PTHR14089">
    <property type="entry name" value="PRE-MRNA-SPLICING FACTOR RBM22"/>
    <property type="match status" value="1"/>
</dbReference>
<dbReference type="InterPro" id="IPR000571">
    <property type="entry name" value="Znf_CCCH"/>
</dbReference>
<evidence type="ECO:0000259" key="15">
    <source>
        <dbReference type="PROSITE" id="PS50103"/>
    </source>
</evidence>
<evidence type="ECO:0000256" key="7">
    <source>
        <dbReference type="ARBA" id="ARBA00022833"/>
    </source>
</evidence>
<dbReference type="GO" id="GO:0008380">
    <property type="term" value="P:RNA splicing"/>
    <property type="evidence" value="ECO:0007669"/>
    <property type="project" value="UniProtKB-KW"/>
</dbReference>
<dbReference type="PROSITE" id="PS50103">
    <property type="entry name" value="ZF_C3H1"/>
    <property type="match status" value="1"/>
</dbReference>
<dbReference type="GO" id="GO:0006397">
    <property type="term" value="P:mRNA processing"/>
    <property type="evidence" value="ECO:0007669"/>
    <property type="project" value="UniProtKB-KW"/>
</dbReference>
<evidence type="ECO:0000256" key="10">
    <source>
        <dbReference type="ARBA" id="ARBA00023242"/>
    </source>
</evidence>
<dbReference type="Pfam" id="PF00076">
    <property type="entry name" value="RRM_1"/>
    <property type="match status" value="1"/>
</dbReference>
<evidence type="ECO:0000256" key="11">
    <source>
        <dbReference type="PROSITE-ProRule" id="PRU00176"/>
    </source>
</evidence>
<proteinExistence type="inferred from homology"/>
<dbReference type="RefSeq" id="XP_004364532.2">
    <property type="nucleotide sequence ID" value="XM_004364475.2"/>
</dbReference>
<keyword evidence="5" id="KW-0747">Spliceosome</keyword>
<dbReference type="InParanoid" id="A0A0D2X179"/>
<dbReference type="eggNOG" id="KOG0153">
    <property type="taxonomic scope" value="Eukaryota"/>
</dbReference>
<dbReference type="FunFam" id="3.30.70.330:FF:000476">
    <property type="entry name" value="Zinc finger CCCH domain-containing protein 4"/>
    <property type="match status" value="1"/>
</dbReference>
<evidence type="ECO:0000256" key="12">
    <source>
        <dbReference type="PROSITE-ProRule" id="PRU00723"/>
    </source>
</evidence>
<dbReference type="InterPro" id="IPR032297">
    <property type="entry name" value="Torus"/>
</dbReference>
<dbReference type="GO" id="GO:0071006">
    <property type="term" value="C:U2-type catalytic step 1 spliceosome"/>
    <property type="evidence" value="ECO:0007669"/>
    <property type="project" value="TreeGrafter"/>
</dbReference>
<dbReference type="PANTHER" id="PTHR14089:SF6">
    <property type="entry name" value="PRE-MRNA-SPLICING FACTOR RBM22"/>
    <property type="match status" value="1"/>
</dbReference>
<reference evidence="17" key="1">
    <citation type="submission" date="2011-02" db="EMBL/GenBank/DDBJ databases">
        <title>The Genome Sequence of Capsaspora owczarzaki ATCC 30864.</title>
        <authorList>
            <person name="Russ C."/>
            <person name="Cuomo C."/>
            <person name="Burger G."/>
            <person name="Gray M.W."/>
            <person name="Holland P.W.H."/>
            <person name="King N."/>
            <person name="Lang F.B.F."/>
            <person name="Roger A.J."/>
            <person name="Ruiz-Trillo I."/>
            <person name="Young S.K."/>
            <person name="Zeng Q."/>
            <person name="Gargeya S."/>
            <person name="Alvarado L."/>
            <person name="Berlin A."/>
            <person name="Chapman S.B."/>
            <person name="Chen Z."/>
            <person name="Freedman E."/>
            <person name="Gellesch M."/>
            <person name="Goldberg J."/>
            <person name="Griggs A."/>
            <person name="Gujja S."/>
            <person name="Heilman E."/>
            <person name="Heiman D."/>
            <person name="Howarth C."/>
            <person name="Mehta T."/>
            <person name="Neiman D."/>
            <person name="Pearson M."/>
            <person name="Roberts A."/>
            <person name="Saif S."/>
            <person name="Shea T."/>
            <person name="Shenoy N."/>
            <person name="Sisk P."/>
            <person name="Stolte C."/>
            <person name="Sykes S."/>
            <person name="White J."/>
            <person name="Yandava C."/>
            <person name="Haas B."/>
            <person name="Nusbaum C."/>
            <person name="Birren B."/>
        </authorList>
    </citation>
    <scope>NUCLEOTIDE SEQUENCE</scope>
    <source>
        <strain evidence="17">ATCC 30864</strain>
    </source>
</reference>
<comment type="subcellular location">
    <subcellularLocation>
        <location evidence="1">Nucleus</location>
    </subcellularLocation>
</comment>
<dbReference type="InterPro" id="IPR048995">
    <property type="entry name" value="STL11/RBM22-like_N"/>
</dbReference>
<organism evidence="16 17">
    <name type="scientific">Capsaspora owczarzaki (strain ATCC 30864)</name>
    <dbReference type="NCBI Taxonomy" id="595528"/>
    <lineage>
        <taxon>Eukaryota</taxon>
        <taxon>Filasterea</taxon>
        <taxon>Capsaspora</taxon>
    </lineage>
</organism>
<dbReference type="PROSITE" id="PS50102">
    <property type="entry name" value="RRM"/>
    <property type="match status" value="1"/>
</dbReference>
<accession>A0A0D2X179</accession>
<evidence type="ECO:0000313" key="17">
    <source>
        <dbReference type="Proteomes" id="UP000008743"/>
    </source>
</evidence>
<name>A0A0D2X179_CAPO3</name>
<dbReference type="GO" id="GO:0036002">
    <property type="term" value="F:pre-mRNA binding"/>
    <property type="evidence" value="ECO:0007669"/>
    <property type="project" value="TreeGrafter"/>
</dbReference>
<dbReference type="Proteomes" id="UP000008743">
    <property type="component" value="Unassembled WGS sequence"/>
</dbReference>
<keyword evidence="3" id="KW-0507">mRNA processing</keyword>
<dbReference type="GO" id="GO:0008270">
    <property type="term" value="F:zinc ion binding"/>
    <property type="evidence" value="ECO:0007669"/>
    <property type="project" value="UniProtKB-KW"/>
</dbReference>
<dbReference type="GO" id="GO:0071007">
    <property type="term" value="C:U2-type catalytic step 2 spliceosome"/>
    <property type="evidence" value="ECO:0007669"/>
    <property type="project" value="TreeGrafter"/>
</dbReference>
<dbReference type="SMART" id="SM00360">
    <property type="entry name" value="RRM"/>
    <property type="match status" value="1"/>
</dbReference>
<dbReference type="PhylomeDB" id="A0A0D2X179"/>
<evidence type="ECO:0000256" key="9">
    <source>
        <dbReference type="ARBA" id="ARBA00023187"/>
    </source>
</evidence>
<dbReference type="InterPro" id="IPR039171">
    <property type="entry name" value="Cwc2/Slt11"/>
</dbReference>
<feature type="zinc finger region" description="C3H1-type" evidence="12">
    <location>
        <begin position="211"/>
        <end position="233"/>
    </location>
</feature>
<evidence type="ECO:0000313" key="16">
    <source>
        <dbReference type="EMBL" id="KJE90339.1"/>
    </source>
</evidence>
<protein>
    <submittedName>
        <fullName evidence="16">Rbm22 protein</fullName>
    </submittedName>
</protein>
<dbReference type="GO" id="GO:0000974">
    <property type="term" value="C:Prp19 complex"/>
    <property type="evidence" value="ECO:0007669"/>
    <property type="project" value="TreeGrafter"/>
</dbReference>
<dbReference type="OrthoDB" id="10259600at2759"/>
<dbReference type="FunFam" id="4.10.1000.10:FF:000006">
    <property type="entry name" value="Putative pre-mrna-splicing factor rbm22"/>
    <property type="match status" value="1"/>
</dbReference>
<dbReference type="EMBL" id="KE346361">
    <property type="protein sequence ID" value="KJE90339.1"/>
    <property type="molecule type" value="Genomic_DNA"/>
</dbReference>
<dbReference type="Pfam" id="PF21369">
    <property type="entry name" value="STL11_N"/>
    <property type="match status" value="1"/>
</dbReference>
<keyword evidence="9" id="KW-0508">mRNA splicing</keyword>
<feature type="region of interest" description="Disordered" evidence="13">
    <location>
        <begin position="358"/>
        <end position="413"/>
    </location>
</feature>
<feature type="domain" description="RRM" evidence="14">
    <location>
        <begin position="279"/>
        <end position="352"/>
    </location>
</feature>
<dbReference type="InterPro" id="IPR012677">
    <property type="entry name" value="Nucleotide-bd_a/b_plait_sf"/>
</dbReference>
<keyword evidence="4 12" id="KW-0479">Metal-binding</keyword>
<dbReference type="InterPro" id="IPR035979">
    <property type="entry name" value="RBD_domain_sf"/>
</dbReference>
<evidence type="ECO:0000256" key="3">
    <source>
        <dbReference type="ARBA" id="ARBA00022664"/>
    </source>
</evidence>
<dbReference type="SUPFAM" id="SSF54928">
    <property type="entry name" value="RNA-binding domain, RBD"/>
    <property type="match status" value="1"/>
</dbReference>
<dbReference type="STRING" id="595528.A0A0D2X179"/>
<evidence type="ECO:0000256" key="5">
    <source>
        <dbReference type="ARBA" id="ARBA00022728"/>
    </source>
</evidence>
<dbReference type="FunCoup" id="A0A0D2X179">
    <property type="interactions" value="655"/>
</dbReference>
<evidence type="ECO:0000256" key="2">
    <source>
        <dbReference type="ARBA" id="ARBA00007781"/>
    </source>
</evidence>
<keyword evidence="6 12" id="KW-0863">Zinc-finger</keyword>
<feature type="compositionally biased region" description="Low complexity" evidence="13">
    <location>
        <begin position="358"/>
        <end position="377"/>
    </location>
</feature>
<comment type="similarity">
    <text evidence="2">Belongs to the SLT11 family.</text>
</comment>
<evidence type="ECO:0000259" key="14">
    <source>
        <dbReference type="PROSITE" id="PS50102"/>
    </source>
</evidence>
<keyword evidence="17" id="KW-1185">Reference proteome</keyword>